<dbReference type="InterPro" id="IPR012334">
    <property type="entry name" value="Pectin_lyas_fold"/>
</dbReference>
<accession>A0ABX7T3M1</accession>
<dbReference type="EMBL" id="CP071794">
    <property type="protein sequence ID" value="QTD54855.1"/>
    <property type="molecule type" value="Genomic_DNA"/>
</dbReference>
<dbReference type="RefSeq" id="WP_207986686.1">
    <property type="nucleotide sequence ID" value="NZ_CP071794.1"/>
</dbReference>
<keyword evidence="2" id="KW-1185">Reference proteome</keyword>
<gene>
    <name evidence="1" type="ORF">J4G78_11405</name>
</gene>
<evidence type="ECO:0000313" key="1">
    <source>
        <dbReference type="EMBL" id="QTD54855.1"/>
    </source>
</evidence>
<dbReference type="SUPFAM" id="SSF51126">
    <property type="entry name" value="Pectin lyase-like"/>
    <property type="match status" value="1"/>
</dbReference>
<proteinExistence type="predicted"/>
<dbReference type="Gene3D" id="2.160.20.10">
    <property type="entry name" value="Single-stranded right-handed beta-helix, Pectin lyase-like"/>
    <property type="match status" value="1"/>
</dbReference>
<sequence>MIVRIASIRRIALPTVDCVVYPSSASDRQSVQQKIGGNISVQYDLSTCTIPLALLKNFTILLPMRQNEKYRREFLKTAFSILSSSAFFKEADLQVAPEVKHILNAKLFGQVNVEDFGAAGNGIADDTAAWQNAINYVKRHKLKLRAMSPSYLIGTLTLDGFGYEIVTDNNTFIQKSGIPGDHPVFNITGDDILIGDLSIRGNIATDTDEFCHGIQVLSGKNIKIGVVTGTDIRGDVVYIYGRSTSAAEISRNIQIEGVVGSNILRCLFAASGGQGEVGFVRATGGVGYKDVDLEPNAEGLYQPNNWHIGHVHGSRVQVVSADVAVQNENASFSTLDLSGNRIINSTPAYSGHSGSNDFALAIDDVRTFHCDTLKIKNFDGVAVKLGRKADNISFGTVDFSAVGTAETTYKSVILHLGTDPVGTLSIGLLVGILHDNSRYILRSDTEMLKVDIRRIEVTGGLFGVRVTGNVGSMALDAGNPIGGILFSSCSDMTIGHSVITNTTSAYGFYDCNNLILKDWTVTFGGGVDFSSLSTNIVAINSTINGSTADSINLIVDGNIRADRPSILGA</sequence>
<dbReference type="InterPro" id="IPR011050">
    <property type="entry name" value="Pectin_lyase_fold/virulence"/>
</dbReference>
<dbReference type="Proteomes" id="UP000663923">
    <property type="component" value="Chromosome"/>
</dbReference>
<organism evidence="1 2">
    <name type="scientific">Parasphingorhabdus cellanae</name>
    <dbReference type="NCBI Taxonomy" id="2806553"/>
    <lineage>
        <taxon>Bacteria</taxon>
        <taxon>Pseudomonadati</taxon>
        <taxon>Pseudomonadota</taxon>
        <taxon>Alphaproteobacteria</taxon>
        <taxon>Sphingomonadales</taxon>
        <taxon>Sphingomonadaceae</taxon>
        <taxon>Parasphingorhabdus</taxon>
    </lineage>
</organism>
<evidence type="ECO:0000313" key="2">
    <source>
        <dbReference type="Proteomes" id="UP000663923"/>
    </source>
</evidence>
<evidence type="ECO:0008006" key="3">
    <source>
        <dbReference type="Google" id="ProtNLM"/>
    </source>
</evidence>
<protein>
    <recommendedName>
        <fullName evidence="3">Pectate lyase superfamily protein domain-containing protein</fullName>
    </recommendedName>
</protein>
<name>A0ABX7T3M1_9SPHN</name>
<reference evidence="1 2" key="1">
    <citation type="submission" date="2021-03" db="EMBL/GenBank/DDBJ databases">
        <title>Complete genome of Parasphingorhabdus_sp.JHSY0214.</title>
        <authorList>
            <person name="Yoo J.H."/>
            <person name="Bae J.W."/>
        </authorList>
    </citation>
    <scope>NUCLEOTIDE SEQUENCE [LARGE SCALE GENOMIC DNA]</scope>
    <source>
        <strain evidence="1 2">JHSY0214</strain>
    </source>
</reference>